<evidence type="ECO:0000313" key="4">
    <source>
        <dbReference type="EMBL" id="RMB01905.1"/>
    </source>
</evidence>
<proteinExistence type="predicted"/>
<dbReference type="FunCoup" id="A0A3M0BZ98">
    <property type="interactions" value="166"/>
</dbReference>
<dbReference type="GO" id="GO:0005737">
    <property type="term" value="C:cytoplasm"/>
    <property type="evidence" value="ECO:0007669"/>
    <property type="project" value="UniProtKB-SubCell"/>
</dbReference>
<keyword evidence="2 4" id="KW-0808">Transferase</keyword>
<dbReference type="SUPFAM" id="SSF55804">
    <property type="entry name" value="Phoshotransferase/anion transport protein"/>
    <property type="match status" value="1"/>
</dbReference>
<comment type="subcellular location">
    <subcellularLocation>
        <location evidence="1">Cytoplasm</location>
    </subcellularLocation>
</comment>
<evidence type="ECO:0000313" key="5">
    <source>
        <dbReference type="Proteomes" id="UP000271227"/>
    </source>
</evidence>
<protein>
    <submittedName>
        <fullName evidence="4">Phosphotransferase IIA-like nitrogen-regulatory protein PtsN</fullName>
    </submittedName>
</protein>
<dbReference type="RefSeq" id="WP_121940053.1">
    <property type="nucleotide sequence ID" value="NZ_REFR01000015.1"/>
</dbReference>
<evidence type="ECO:0000256" key="2">
    <source>
        <dbReference type="ARBA" id="ARBA00022679"/>
    </source>
</evidence>
<dbReference type="PROSITE" id="PS00372">
    <property type="entry name" value="PTS_EIIA_TYPE_2_HIS"/>
    <property type="match status" value="1"/>
</dbReference>
<dbReference type="InterPro" id="IPR002178">
    <property type="entry name" value="PTS_EIIA_type-2_dom"/>
</dbReference>
<dbReference type="AlphaFoldDB" id="A0A3M0BZ98"/>
<comment type="caution">
    <text evidence="4">The sequence shown here is derived from an EMBL/GenBank/DDBJ whole genome shotgun (WGS) entry which is preliminary data.</text>
</comment>
<dbReference type="FunFam" id="3.40.930.10:FF:000009">
    <property type="entry name" value="PTS system, fructose specific IIABC component"/>
    <property type="match status" value="1"/>
</dbReference>
<organism evidence="4 5">
    <name type="scientific">Eilatimonas milleporae</name>
    <dbReference type="NCBI Taxonomy" id="911205"/>
    <lineage>
        <taxon>Bacteria</taxon>
        <taxon>Pseudomonadati</taxon>
        <taxon>Pseudomonadota</taxon>
        <taxon>Alphaproteobacteria</taxon>
        <taxon>Kordiimonadales</taxon>
        <taxon>Kordiimonadaceae</taxon>
        <taxon>Eilatimonas</taxon>
    </lineage>
</organism>
<dbReference type="PANTHER" id="PTHR47738:SF1">
    <property type="entry name" value="NITROGEN REGULATORY PROTEIN"/>
    <property type="match status" value="1"/>
</dbReference>
<dbReference type="NCBIfam" id="TIGR01419">
    <property type="entry name" value="nitro_reg_IIA"/>
    <property type="match status" value="1"/>
</dbReference>
<dbReference type="GO" id="GO:0008982">
    <property type="term" value="F:protein-N(PI)-phosphohistidine-sugar phosphotransferase activity"/>
    <property type="evidence" value="ECO:0007669"/>
    <property type="project" value="InterPro"/>
</dbReference>
<accession>A0A3M0BZ98</accession>
<dbReference type="Pfam" id="PF00359">
    <property type="entry name" value="PTS_EIIA_2"/>
    <property type="match status" value="1"/>
</dbReference>
<evidence type="ECO:0000259" key="3">
    <source>
        <dbReference type="PROSITE" id="PS51094"/>
    </source>
</evidence>
<sequence length="153" mass="16454">MEINDLLEGNHVIADFRTSSKKQALQQLSKTLAESFGIDARDTFAALMERERLGSTGVGRGVAIPHARIAGVDHIAGLFARLCQPIDFDSIDDRPVDLVFLLLAPEEAGADHLKALARVSRLLRDDAMCDRLRTASDAAAIYALLSQPASAAA</sequence>
<dbReference type="GO" id="GO:0009401">
    <property type="term" value="P:phosphoenolpyruvate-dependent sugar phosphotransferase system"/>
    <property type="evidence" value="ECO:0007669"/>
    <property type="project" value="InterPro"/>
</dbReference>
<name>A0A3M0BZ98_9PROT</name>
<gene>
    <name evidence="4" type="ORF">BXY39_3413</name>
</gene>
<dbReference type="Proteomes" id="UP000271227">
    <property type="component" value="Unassembled WGS sequence"/>
</dbReference>
<dbReference type="Gene3D" id="3.40.930.10">
    <property type="entry name" value="Mannitol-specific EII, Chain A"/>
    <property type="match status" value="1"/>
</dbReference>
<dbReference type="OrthoDB" id="95460at2"/>
<keyword evidence="5" id="KW-1185">Reference proteome</keyword>
<dbReference type="EMBL" id="REFR01000015">
    <property type="protein sequence ID" value="RMB01905.1"/>
    <property type="molecule type" value="Genomic_DNA"/>
</dbReference>
<dbReference type="InterPro" id="IPR016152">
    <property type="entry name" value="PTrfase/Anion_transptr"/>
</dbReference>
<dbReference type="PROSITE" id="PS51094">
    <property type="entry name" value="PTS_EIIA_TYPE_2"/>
    <property type="match status" value="1"/>
</dbReference>
<reference evidence="4 5" key="1">
    <citation type="submission" date="2018-10" db="EMBL/GenBank/DDBJ databases">
        <title>Genomic Encyclopedia of Archaeal and Bacterial Type Strains, Phase II (KMG-II): from individual species to whole genera.</title>
        <authorList>
            <person name="Goeker M."/>
        </authorList>
    </citation>
    <scope>NUCLEOTIDE SEQUENCE [LARGE SCALE GENOMIC DNA]</scope>
    <source>
        <strain evidence="4 5">DSM 25217</strain>
    </source>
</reference>
<feature type="domain" description="PTS EIIA type-2" evidence="3">
    <location>
        <begin position="5"/>
        <end position="148"/>
    </location>
</feature>
<dbReference type="InterPro" id="IPR051541">
    <property type="entry name" value="PTS_SugarTrans_NitroReg"/>
</dbReference>
<evidence type="ECO:0000256" key="1">
    <source>
        <dbReference type="ARBA" id="ARBA00004496"/>
    </source>
</evidence>
<dbReference type="GO" id="GO:0030295">
    <property type="term" value="F:protein kinase activator activity"/>
    <property type="evidence" value="ECO:0007669"/>
    <property type="project" value="TreeGrafter"/>
</dbReference>
<dbReference type="InterPro" id="IPR006320">
    <property type="entry name" value="PTS_Nitro_regul"/>
</dbReference>
<dbReference type="InParanoid" id="A0A3M0BZ98"/>
<dbReference type="CDD" id="cd00211">
    <property type="entry name" value="PTS_IIA_fru"/>
    <property type="match status" value="1"/>
</dbReference>
<dbReference type="PANTHER" id="PTHR47738">
    <property type="entry name" value="PTS SYSTEM FRUCTOSE-LIKE EIIA COMPONENT-RELATED"/>
    <property type="match status" value="1"/>
</dbReference>